<proteinExistence type="predicted"/>
<gene>
    <name evidence="1" type="ORF">TR165570</name>
</gene>
<dbReference type="EMBL" id="GEEE01012152">
    <property type="protein sequence ID" value="JAP51073.1"/>
    <property type="molecule type" value="Transcribed_RNA"/>
</dbReference>
<accession>A0A0X3PGX3</accession>
<dbReference type="AlphaFoldDB" id="A0A0X3PGX3"/>
<reference evidence="1" key="1">
    <citation type="submission" date="2016-01" db="EMBL/GenBank/DDBJ databases">
        <title>Reference transcriptome for the parasite Schistocephalus solidus: insights into the molecular evolution of parasitism.</title>
        <authorList>
            <person name="Hebert F.O."/>
            <person name="Grambauer S."/>
            <person name="Barber I."/>
            <person name="Landry C.R."/>
            <person name="Aubin-Horth N."/>
        </authorList>
    </citation>
    <scope>NUCLEOTIDE SEQUENCE</scope>
</reference>
<organism evidence="1">
    <name type="scientific">Schistocephalus solidus</name>
    <name type="common">Tapeworm</name>
    <dbReference type="NCBI Taxonomy" id="70667"/>
    <lineage>
        <taxon>Eukaryota</taxon>
        <taxon>Metazoa</taxon>
        <taxon>Spiralia</taxon>
        <taxon>Lophotrochozoa</taxon>
        <taxon>Platyhelminthes</taxon>
        <taxon>Cestoda</taxon>
        <taxon>Eucestoda</taxon>
        <taxon>Diphyllobothriidea</taxon>
        <taxon>Diphyllobothriidae</taxon>
        <taxon>Schistocephalus</taxon>
    </lineage>
</organism>
<sequence length="105" mass="11604">MVLLLANQTALVTDWLQADTNSAKAHTHICLGTQLAITACKASYTLLVLVKAVSNLTSDLGTFVLSIIENSCQRPTTIDREVNQGLRIRVEKLRVKVMSMGEQRY</sequence>
<evidence type="ECO:0000313" key="1">
    <source>
        <dbReference type="EMBL" id="JAP51073.1"/>
    </source>
</evidence>
<name>A0A0X3PGX3_SCHSO</name>
<protein>
    <submittedName>
        <fullName evidence="1">Rap1-interacting factor 1 N terminal</fullName>
    </submittedName>
</protein>